<gene>
    <name evidence="3" type="ORF">CUJ89_35555</name>
</gene>
<evidence type="ECO:0000256" key="1">
    <source>
        <dbReference type="SAM" id="MobiDB-lite"/>
    </source>
</evidence>
<proteinExistence type="predicted"/>
<feature type="region of interest" description="Disordered" evidence="1">
    <location>
        <begin position="31"/>
        <end position="52"/>
    </location>
</feature>
<dbReference type="AlphaFoldDB" id="A0A2Z5N839"/>
<reference evidence="3 4" key="1">
    <citation type="journal article" date="2018" name="ISME J.">
        <title>Involvement of Burkholderiaceae and sulfurous volatiles in disease-suppressive soils.</title>
        <authorList>
            <person name="Carrion V.J."/>
            <person name="Cordovez V."/>
            <person name="Tyc O."/>
            <person name="Etalo D.W."/>
            <person name="de Bruijn I."/>
            <person name="de Jager V.C."/>
            <person name="Medema M.H."/>
            <person name="Eberl L."/>
            <person name="Raaijmakers J.M."/>
        </authorList>
    </citation>
    <scope>NUCLEOTIDE SEQUENCE [LARGE SCALE GENOMIC DNA]</scope>
    <source>
        <strain evidence="4">mHSR5</strain>
    </source>
</reference>
<organism evidence="3 4">
    <name type="scientific">Burkholderia pyrrocinia</name>
    <name type="common">Pseudomonas pyrrocinia</name>
    <dbReference type="NCBI Taxonomy" id="60550"/>
    <lineage>
        <taxon>Bacteria</taxon>
        <taxon>Pseudomonadati</taxon>
        <taxon>Pseudomonadota</taxon>
        <taxon>Betaproteobacteria</taxon>
        <taxon>Burkholderiales</taxon>
        <taxon>Burkholderiaceae</taxon>
        <taxon>Burkholderia</taxon>
        <taxon>Burkholderia cepacia complex</taxon>
    </lineage>
</organism>
<dbReference type="Pfam" id="PF13663">
    <property type="entry name" value="DUF4148"/>
    <property type="match status" value="1"/>
</dbReference>
<evidence type="ECO:0000313" key="3">
    <source>
        <dbReference type="EMBL" id="AXF25743.1"/>
    </source>
</evidence>
<dbReference type="EMBL" id="CP024904">
    <property type="protein sequence ID" value="AXF25743.1"/>
    <property type="molecule type" value="Genomic_DNA"/>
</dbReference>
<feature type="signal peptide" evidence="2">
    <location>
        <begin position="1"/>
        <end position="24"/>
    </location>
</feature>
<feature type="chain" id="PRO_5016284348" description="DUF4148 domain-containing protein" evidence="2">
    <location>
        <begin position="25"/>
        <end position="80"/>
    </location>
</feature>
<name>A0A2Z5N839_BURPY</name>
<keyword evidence="2" id="KW-0732">Signal</keyword>
<evidence type="ECO:0008006" key="5">
    <source>
        <dbReference type="Google" id="ProtNLM"/>
    </source>
</evidence>
<accession>A0A2Z5N839</accession>
<evidence type="ECO:0000256" key="2">
    <source>
        <dbReference type="SAM" id="SignalP"/>
    </source>
</evidence>
<evidence type="ECO:0000313" key="4">
    <source>
        <dbReference type="Proteomes" id="UP000253104"/>
    </source>
</evidence>
<dbReference type="InterPro" id="IPR025421">
    <property type="entry name" value="DUF4148"/>
</dbReference>
<sequence length="80" mass="8405">MKVKMIALTFAACAAVATTTFAFAGSPVDTRADHDAPQARQSVSVGGVPKGKTRAEVREELVRAEKDGQLAALDKLYRGG</sequence>
<dbReference type="Proteomes" id="UP000253104">
    <property type="component" value="Chromosome mHSR5_C"/>
</dbReference>
<protein>
    <recommendedName>
        <fullName evidence="5">DUF4148 domain-containing protein</fullName>
    </recommendedName>
</protein>